<keyword evidence="9 13" id="KW-1133">Transmembrane helix</keyword>
<dbReference type="NCBIfam" id="TIGR00797">
    <property type="entry name" value="matE"/>
    <property type="match status" value="1"/>
</dbReference>
<feature type="transmembrane region" description="Helical" evidence="13">
    <location>
        <begin position="316"/>
        <end position="338"/>
    </location>
</feature>
<dbReference type="Proteomes" id="UP000823922">
    <property type="component" value="Unassembled WGS sequence"/>
</dbReference>
<feature type="transmembrane region" description="Helical" evidence="13">
    <location>
        <begin position="131"/>
        <end position="153"/>
    </location>
</feature>
<dbReference type="PANTHER" id="PTHR43298">
    <property type="entry name" value="MULTIDRUG RESISTANCE PROTEIN NORM-RELATED"/>
    <property type="match status" value="1"/>
</dbReference>
<feature type="transmembrane region" description="Helical" evidence="13">
    <location>
        <begin position="165"/>
        <end position="187"/>
    </location>
</feature>
<evidence type="ECO:0000256" key="8">
    <source>
        <dbReference type="ARBA" id="ARBA00022692"/>
    </source>
</evidence>
<accession>A0A9D2QG41</accession>
<reference evidence="14" key="1">
    <citation type="journal article" date="2021" name="PeerJ">
        <title>Extensive microbial diversity within the chicken gut microbiome revealed by metagenomics and culture.</title>
        <authorList>
            <person name="Gilroy R."/>
            <person name="Ravi A."/>
            <person name="Getino M."/>
            <person name="Pursley I."/>
            <person name="Horton D.L."/>
            <person name="Alikhan N.F."/>
            <person name="Baker D."/>
            <person name="Gharbi K."/>
            <person name="Hall N."/>
            <person name="Watson M."/>
            <person name="Adriaenssens E.M."/>
            <person name="Foster-Nyarko E."/>
            <person name="Jarju S."/>
            <person name="Secka A."/>
            <person name="Antonio M."/>
            <person name="Oren A."/>
            <person name="Chaudhuri R.R."/>
            <person name="La Ragione R."/>
            <person name="Hildebrand F."/>
            <person name="Pallen M.J."/>
        </authorList>
    </citation>
    <scope>NUCLEOTIDE SEQUENCE</scope>
    <source>
        <strain evidence="14">ChiBcec1-1630</strain>
    </source>
</reference>
<name>A0A9D2QG41_9FIRM</name>
<comment type="subcellular location">
    <subcellularLocation>
        <location evidence="2">Cell membrane</location>
        <topology evidence="2">Multi-pass membrane protein</topology>
    </subcellularLocation>
</comment>
<feature type="transmembrane region" description="Helical" evidence="13">
    <location>
        <begin position="193"/>
        <end position="215"/>
    </location>
</feature>
<gene>
    <name evidence="14" type="ORF">H9926_02835</name>
</gene>
<dbReference type="GO" id="GO:0042910">
    <property type="term" value="F:xenobiotic transmembrane transporter activity"/>
    <property type="evidence" value="ECO:0007669"/>
    <property type="project" value="InterPro"/>
</dbReference>
<feature type="transmembrane region" description="Helical" evidence="13">
    <location>
        <begin position="12"/>
        <end position="31"/>
    </location>
</feature>
<evidence type="ECO:0000256" key="7">
    <source>
        <dbReference type="ARBA" id="ARBA00022475"/>
    </source>
</evidence>
<protein>
    <recommendedName>
        <fullName evidence="4">Probable multidrug resistance protein NorM</fullName>
    </recommendedName>
    <alternativeName>
        <fullName evidence="12">Multidrug-efflux transporter</fullName>
    </alternativeName>
</protein>
<evidence type="ECO:0000256" key="4">
    <source>
        <dbReference type="ARBA" id="ARBA00020268"/>
    </source>
</evidence>
<proteinExistence type="inferred from homology"/>
<evidence type="ECO:0000256" key="9">
    <source>
        <dbReference type="ARBA" id="ARBA00022989"/>
    </source>
</evidence>
<feature type="transmembrane region" description="Helical" evidence="13">
    <location>
        <begin position="284"/>
        <end position="304"/>
    </location>
</feature>
<dbReference type="InterPro" id="IPR048279">
    <property type="entry name" value="MdtK-like"/>
</dbReference>
<dbReference type="GO" id="GO:0005886">
    <property type="term" value="C:plasma membrane"/>
    <property type="evidence" value="ECO:0007669"/>
    <property type="project" value="UniProtKB-SubCell"/>
</dbReference>
<feature type="transmembrane region" description="Helical" evidence="13">
    <location>
        <begin position="421"/>
        <end position="440"/>
    </location>
</feature>
<evidence type="ECO:0000256" key="12">
    <source>
        <dbReference type="ARBA" id="ARBA00031636"/>
    </source>
</evidence>
<keyword evidence="7" id="KW-1003">Cell membrane</keyword>
<dbReference type="InterPro" id="IPR050222">
    <property type="entry name" value="MATE_MdtK"/>
</dbReference>
<feature type="transmembrane region" description="Helical" evidence="13">
    <location>
        <begin position="397"/>
        <end position="415"/>
    </location>
</feature>
<keyword evidence="5" id="KW-0813">Transport</keyword>
<dbReference type="PANTHER" id="PTHR43298:SF2">
    <property type="entry name" value="FMN_FAD EXPORTER YEEO-RELATED"/>
    <property type="match status" value="1"/>
</dbReference>
<keyword evidence="6" id="KW-0050">Antiport</keyword>
<feature type="transmembrane region" description="Helical" evidence="13">
    <location>
        <begin position="51"/>
        <end position="71"/>
    </location>
</feature>
<keyword evidence="11 13" id="KW-0472">Membrane</keyword>
<evidence type="ECO:0000256" key="13">
    <source>
        <dbReference type="SAM" id="Phobius"/>
    </source>
</evidence>
<organism evidence="14 15">
    <name type="scientific">Candidatus Eisenbergiella intestinigallinarum</name>
    <dbReference type="NCBI Taxonomy" id="2838549"/>
    <lineage>
        <taxon>Bacteria</taxon>
        <taxon>Bacillati</taxon>
        <taxon>Bacillota</taxon>
        <taxon>Clostridia</taxon>
        <taxon>Lachnospirales</taxon>
        <taxon>Lachnospiraceae</taxon>
        <taxon>Eisenbergiella</taxon>
    </lineage>
</organism>
<dbReference type="GO" id="GO:0006811">
    <property type="term" value="P:monoatomic ion transport"/>
    <property type="evidence" value="ECO:0007669"/>
    <property type="project" value="UniProtKB-KW"/>
</dbReference>
<evidence type="ECO:0000256" key="6">
    <source>
        <dbReference type="ARBA" id="ARBA00022449"/>
    </source>
</evidence>
<keyword evidence="8 13" id="KW-0812">Transmembrane</keyword>
<evidence type="ECO:0000256" key="5">
    <source>
        <dbReference type="ARBA" id="ARBA00022448"/>
    </source>
</evidence>
<evidence type="ECO:0000256" key="10">
    <source>
        <dbReference type="ARBA" id="ARBA00023065"/>
    </source>
</evidence>
<evidence type="ECO:0000256" key="3">
    <source>
        <dbReference type="ARBA" id="ARBA00010199"/>
    </source>
</evidence>
<dbReference type="GO" id="GO:0015297">
    <property type="term" value="F:antiporter activity"/>
    <property type="evidence" value="ECO:0007669"/>
    <property type="project" value="UniProtKB-KW"/>
</dbReference>
<evidence type="ECO:0000256" key="1">
    <source>
        <dbReference type="ARBA" id="ARBA00003408"/>
    </source>
</evidence>
<evidence type="ECO:0000256" key="11">
    <source>
        <dbReference type="ARBA" id="ARBA00023136"/>
    </source>
</evidence>
<dbReference type="PIRSF" id="PIRSF006603">
    <property type="entry name" value="DinF"/>
    <property type="match status" value="1"/>
</dbReference>
<feature type="transmembrane region" description="Helical" evidence="13">
    <location>
        <begin position="358"/>
        <end position="385"/>
    </location>
</feature>
<feature type="transmembrane region" description="Helical" evidence="13">
    <location>
        <begin position="235"/>
        <end position="252"/>
    </location>
</feature>
<comment type="function">
    <text evidence="1">Multidrug efflux pump.</text>
</comment>
<comment type="similarity">
    <text evidence="3">Belongs to the multi antimicrobial extrusion (MATE) (TC 2.A.66.1) family.</text>
</comment>
<sequence length="448" mass="47942">MLFEQMPIPRAVAKLAVPTILSSLVTVLYNLADTYFVGMLNNSVQNAAVTLAAPLILAFNAVNNLFGVGSSSMMSRALGSRDYETVHRSSAFGFYCSIFCGLLFSLLYVIFQPFVLTILGADATTAEATAGYLRWTVACGAAPTILNVVMAYLVRAEGAALHASIGTMSGCILNIILDPVFILPWGLNMGAEGAGLATFLSNCVACGYFFVLLYVKRKSTHVCIRPSMFCLKRKIVLGVCGVGIPASIQNLLNVTGMTVLNNFTSSYGSDAVAAMGITQKINMVPMQIAMGLSQGIMPLISYNYASGNTPRMKKTLTFAAKISLTALIIVAAGYYAGAGALVRMFMQDPEIVAYGTRFLRGFCLGLPFLCMDFLAVGVFQAVGLGKNAFIFAILRKVVLEIPALIILNALFPLYGLAYAQFTAEIILAAAAVIVLLRLFARLERGERA</sequence>
<dbReference type="AlphaFoldDB" id="A0A9D2QG41"/>
<dbReference type="Pfam" id="PF01554">
    <property type="entry name" value="MatE"/>
    <property type="match status" value="2"/>
</dbReference>
<reference evidence="14" key="2">
    <citation type="submission" date="2021-04" db="EMBL/GenBank/DDBJ databases">
        <authorList>
            <person name="Gilroy R."/>
        </authorList>
    </citation>
    <scope>NUCLEOTIDE SEQUENCE</scope>
    <source>
        <strain evidence="14">ChiBcec1-1630</strain>
    </source>
</reference>
<comment type="caution">
    <text evidence="14">The sequence shown here is derived from an EMBL/GenBank/DDBJ whole genome shotgun (WGS) entry which is preliminary data.</text>
</comment>
<feature type="transmembrane region" description="Helical" evidence="13">
    <location>
        <begin position="92"/>
        <end position="111"/>
    </location>
</feature>
<keyword evidence="10" id="KW-0406">Ion transport</keyword>
<evidence type="ECO:0000313" key="15">
    <source>
        <dbReference type="Proteomes" id="UP000823922"/>
    </source>
</evidence>
<evidence type="ECO:0000313" key="14">
    <source>
        <dbReference type="EMBL" id="HJC86934.1"/>
    </source>
</evidence>
<dbReference type="InterPro" id="IPR002528">
    <property type="entry name" value="MATE_fam"/>
</dbReference>
<dbReference type="EMBL" id="DWVS01000065">
    <property type="protein sequence ID" value="HJC86934.1"/>
    <property type="molecule type" value="Genomic_DNA"/>
</dbReference>
<evidence type="ECO:0000256" key="2">
    <source>
        <dbReference type="ARBA" id="ARBA00004651"/>
    </source>
</evidence>